<keyword evidence="4 7" id="KW-0812">Transmembrane</keyword>
<evidence type="ECO:0000313" key="9">
    <source>
        <dbReference type="Proteomes" id="UP000070319"/>
    </source>
</evidence>
<dbReference type="AlphaFoldDB" id="A0A139LAY3"/>
<dbReference type="CDD" id="cd13127">
    <property type="entry name" value="MATE_tuaB_like"/>
    <property type="match status" value="1"/>
</dbReference>
<evidence type="ECO:0000256" key="2">
    <source>
        <dbReference type="ARBA" id="ARBA00007430"/>
    </source>
</evidence>
<evidence type="ECO:0000256" key="4">
    <source>
        <dbReference type="ARBA" id="ARBA00022692"/>
    </source>
</evidence>
<feature type="transmembrane region" description="Helical" evidence="7">
    <location>
        <begin position="170"/>
        <end position="187"/>
    </location>
</feature>
<feature type="transmembrane region" description="Helical" evidence="7">
    <location>
        <begin position="42"/>
        <end position="68"/>
    </location>
</feature>
<dbReference type="PANTHER" id="PTHR30250:SF10">
    <property type="entry name" value="LIPOPOLYSACCHARIDE BIOSYNTHESIS PROTEIN WZXC"/>
    <property type="match status" value="1"/>
</dbReference>
<comment type="caution">
    <text evidence="8">The sequence shown here is derived from an EMBL/GenBank/DDBJ whole genome shotgun (WGS) entry which is preliminary data.</text>
</comment>
<feature type="transmembrane region" description="Helical" evidence="7">
    <location>
        <begin position="12"/>
        <end position="36"/>
    </location>
</feature>
<reference evidence="8 9" key="1">
    <citation type="submission" date="2016-02" db="EMBL/GenBank/DDBJ databases">
        <authorList>
            <person name="Wen L."/>
            <person name="He K."/>
            <person name="Yang H."/>
        </authorList>
    </citation>
    <scope>NUCLEOTIDE SEQUENCE [LARGE SCALE GENOMIC DNA]</scope>
    <source>
        <strain evidence="8 9">KLE1704</strain>
    </source>
</reference>
<name>A0A139LAY3_9BACE</name>
<keyword evidence="5 7" id="KW-1133">Transmembrane helix</keyword>
<evidence type="ECO:0000313" key="8">
    <source>
        <dbReference type="EMBL" id="KXT48608.1"/>
    </source>
</evidence>
<gene>
    <name evidence="8" type="ORF">HMPREF2531_02885</name>
</gene>
<evidence type="ECO:0000256" key="5">
    <source>
        <dbReference type="ARBA" id="ARBA00022989"/>
    </source>
</evidence>
<dbReference type="EMBL" id="LTDF01000098">
    <property type="protein sequence ID" value="KXT48608.1"/>
    <property type="molecule type" value="Genomic_DNA"/>
</dbReference>
<feature type="transmembrane region" description="Helical" evidence="7">
    <location>
        <begin position="144"/>
        <end position="164"/>
    </location>
</feature>
<evidence type="ECO:0000256" key="7">
    <source>
        <dbReference type="SAM" id="Phobius"/>
    </source>
</evidence>
<feature type="transmembrane region" description="Helical" evidence="7">
    <location>
        <begin position="383"/>
        <end position="402"/>
    </location>
</feature>
<feature type="transmembrane region" description="Helical" evidence="7">
    <location>
        <begin position="444"/>
        <end position="465"/>
    </location>
</feature>
<comment type="subcellular location">
    <subcellularLocation>
        <location evidence="1">Cell membrane</location>
        <topology evidence="1">Multi-pass membrane protein</topology>
    </subcellularLocation>
</comment>
<accession>A0A139LAY3</accession>
<feature type="transmembrane region" description="Helical" evidence="7">
    <location>
        <begin position="355"/>
        <end position="377"/>
    </location>
</feature>
<dbReference type="GO" id="GO:0005886">
    <property type="term" value="C:plasma membrane"/>
    <property type="evidence" value="ECO:0007669"/>
    <property type="project" value="UniProtKB-SubCell"/>
</dbReference>
<organism evidence="8">
    <name type="scientific">Bacteroides intestinalis</name>
    <dbReference type="NCBI Taxonomy" id="329854"/>
    <lineage>
        <taxon>Bacteria</taxon>
        <taxon>Pseudomonadati</taxon>
        <taxon>Bacteroidota</taxon>
        <taxon>Bacteroidia</taxon>
        <taxon>Bacteroidales</taxon>
        <taxon>Bacteroidaceae</taxon>
        <taxon>Bacteroides</taxon>
    </lineage>
</organism>
<sequence length="484" mass="55347">MASIKQQIFSGVFYTAIAKYSGIFISLIVTAVLARMLSPDDFGVVAVATVIINFFNIFTNIGFSSAIIQNKELTKRDLSNIYIFTVWLGIILGVLFFLSSWIIANYYQNTQLIFICQLLSVSLFFSAAAMVPNTLFYRDKDFKFIAYRTFFIQITVGMLSVAVALCGGGLYALTIQPILSSLLLYLISLKKYPQKFRFTSGIVSVKKIWNYSVYQFLFNIVNYFTRNLDKLLIGKYMGMSPLGYYEKSYRLMMLPLQNITFVITPVMHPVLSDYQNDMGKLGNAHERIVRLLAFIGFPLSILLYFCSDELILLFFGNQWLPSIPVFRILSLTVGIQLILSSSGSFYQAGNDTRGMFICGVFSATASVVSILIGIFYFRSLEATAWSILISFLLGFVQCYWQLYRKMLHRSLRLYYYQLLSPIILSCIIGTALYFVTPYIKEDTIILSLIIKTLICLVLWTIYIQYSKEYNIFAKVKSILNKRKK</sequence>
<comment type="similarity">
    <text evidence="2">Belongs to the polysaccharide synthase family.</text>
</comment>
<dbReference type="PATRIC" id="fig|329854.7.peg.2939"/>
<feature type="transmembrane region" description="Helical" evidence="7">
    <location>
        <begin position="110"/>
        <end position="132"/>
    </location>
</feature>
<feature type="transmembrane region" description="Helical" evidence="7">
    <location>
        <begin position="288"/>
        <end position="305"/>
    </location>
</feature>
<dbReference type="PANTHER" id="PTHR30250">
    <property type="entry name" value="PST FAMILY PREDICTED COLANIC ACID TRANSPORTER"/>
    <property type="match status" value="1"/>
</dbReference>
<keyword evidence="6 7" id="KW-0472">Membrane</keyword>
<dbReference type="InterPro" id="IPR050833">
    <property type="entry name" value="Poly_Biosynth_Transport"/>
</dbReference>
<protein>
    <submittedName>
        <fullName evidence="8">Polysaccharide biosynthesis protein</fullName>
    </submittedName>
</protein>
<dbReference type="Proteomes" id="UP000070319">
    <property type="component" value="Unassembled WGS sequence"/>
</dbReference>
<proteinExistence type="inferred from homology"/>
<evidence type="ECO:0000256" key="3">
    <source>
        <dbReference type="ARBA" id="ARBA00022475"/>
    </source>
</evidence>
<evidence type="ECO:0000256" key="1">
    <source>
        <dbReference type="ARBA" id="ARBA00004651"/>
    </source>
</evidence>
<feature type="transmembrane region" description="Helical" evidence="7">
    <location>
        <begin position="414"/>
        <end position="438"/>
    </location>
</feature>
<dbReference type="Pfam" id="PF13440">
    <property type="entry name" value="Polysacc_synt_3"/>
    <property type="match status" value="1"/>
</dbReference>
<feature type="transmembrane region" description="Helical" evidence="7">
    <location>
        <begin position="80"/>
        <end position="104"/>
    </location>
</feature>
<keyword evidence="3" id="KW-1003">Cell membrane</keyword>
<evidence type="ECO:0000256" key="6">
    <source>
        <dbReference type="ARBA" id="ARBA00023136"/>
    </source>
</evidence>
<dbReference type="RefSeq" id="WP_061436675.1">
    <property type="nucleotide sequence ID" value="NZ_KQ968701.1"/>
</dbReference>
<feature type="transmembrane region" description="Helical" evidence="7">
    <location>
        <begin position="325"/>
        <end position="346"/>
    </location>
</feature>